<evidence type="ECO:0000313" key="9">
    <source>
        <dbReference type="EMBL" id="SUB96488.1"/>
    </source>
</evidence>
<protein>
    <submittedName>
        <fullName evidence="9">Biopolymer transport protein ExbD/TolR</fullName>
    </submittedName>
</protein>
<keyword evidence="7" id="KW-0813">Transport</keyword>
<keyword evidence="7" id="KW-0653">Protein transport</keyword>
<proteinExistence type="inferred from homology"/>
<accession>A0AAQ1UNW0</accession>
<organism evidence="9 10">
    <name type="scientific">Segatella buccae</name>
    <dbReference type="NCBI Taxonomy" id="28126"/>
    <lineage>
        <taxon>Bacteria</taxon>
        <taxon>Pseudomonadati</taxon>
        <taxon>Bacteroidota</taxon>
        <taxon>Bacteroidia</taxon>
        <taxon>Bacteroidales</taxon>
        <taxon>Prevotellaceae</taxon>
        <taxon>Segatella</taxon>
    </lineage>
</organism>
<dbReference type="EMBL" id="UGTJ01000002">
    <property type="protein sequence ID" value="SUB96488.1"/>
    <property type="molecule type" value="Genomic_DNA"/>
</dbReference>
<evidence type="ECO:0000256" key="2">
    <source>
        <dbReference type="ARBA" id="ARBA00005811"/>
    </source>
</evidence>
<keyword evidence="3" id="KW-1003">Cell membrane</keyword>
<comment type="similarity">
    <text evidence="2 7">Belongs to the ExbD/TolR family.</text>
</comment>
<gene>
    <name evidence="9" type="ORF">NCTC13063_02247</name>
</gene>
<dbReference type="RefSeq" id="WP_115154225.1">
    <property type="nucleotide sequence ID" value="NZ_UGTJ01000002.1"/>
</dbReference>
<evidence type="ECO:0000313" key="10">
    <source>
        <dbReference type="Proteomes" id="UP000255283"/>
    </source>
</evidence>
<dbReference type="Pfam" id="PF02472">
    <property type="entry name" value="ExbD"/>
    <property type="match status" value="1"/>
</dbReference>
<comment type="subcellular location">
    <subcellularLocation>
        <location evidence="1">Cell membrane</location>
        <topology evidence="1">Single-pass membrane protein</topology>
    </subcellularLocation>
    <subcellularLocation>
        <location evidence="7">Cell membrane</location>
        <topology evidence="7">Single-pass type II membrane protein</topology>
    </subcellularLocation>
</comment>
<dbReference type="GO" id="GO:0015031">
    <property type="term" value="P:protein transport"/>
    <property type="evidence" value="ECO:0007669"/>
    <property type="project" value="UniProtKB-KW"/>
</dbReference>
<evidence type="ECO:0000256" key="8">
    <source>
        <dbReference type="SAM" id="Phobius"/>
    </source>
</evidence>
<feature type="transmembrane region" description="Helical" evidence="8">
    <location>
        <begin position="12"/>
        <end position="33"/>
    </location>
</feature>
<dbReference type="AlphaFoldDB" id="A0AAQ1UNW0"/>
<evidence type="ECO:0000256" key="4">
    <source>
        <dbReference type="ARBA" id="ARBA00022692"/>
    </source>
</evidence>
<keyword evidence="5 8" id="KW-1133">Transmembrane helix</keyword>
<dbReference type="Proteomes" id="UP000255283">
    <property type="component" value="Unassembled WGS sequence"/>
</dbReference>
<dbReference type="GO" id="GO:0022857">
    <property type="term" value="F:transmembrane transporter activity"/>
    <property type="evidence" value="ECO:0007669"/>
    <property type="project" value="InterPro"/>
</dbReference>
<evidence type="ECO:0000256" key="3">
    <source>
        <dbReference type="ARBA" id="ARBA00022475"/>
    </source>
</evidence>
<dbReference type="InterPro" id="IPR003400">
    <property type="entry name" value="ExbD"/>
</dbReference>
<comment type="caution">
    <text evidence="9">The sequence shown here is derived from an EMBL/GenBank/DDBJ whole genome shotgun (WGS) entry which is preliminary data.</text>
</comment>
<dbReference type="GO" id="GO:0005886">
    <property type="term" value="C:plasma membrane"/>
    <property type="evidence" value="ECO:0007669"/>
    <property type="project" value="UniProtKB-SubCell"/>
</dbReference>
<evidence type="ECO:0000256" key="6">
    <source>
        <dbReference type="ARBA" id="ARBA00023136"/>
    </source>
</evidence>
<evidence type="ECO:0000256" key="5">
    <source>
        <dbReference type="ARBA" id="ARBA00022989"/>
    </source>
</evidence>
<keyword evidence="4 7" id="KW-0812">Transmembrane</keyword>
<evidence type="ECO:0000256" key="1">
    <source>
        <dbReference type="ARBA" id="ARBA00004162"/>
    </source>
</evidence>
<reference evidence="9 10" key="1">
    <citation type="submission" date="2018-06" db="EMBL/GenBank/DDBJ databases">
        <authorList>
            <consortium name="Pathogen Informatics"/>
            <person name="Doyle S."/>
        </authorList>
    </citation>
    <scope>NUCLEOTIDE SEQUENCE [LARGE SCALE GENOMIC DNA]</scope>
    <source>
        <strain evidence="9 10">NCTC13063</strain>
    </source>
</reference>
<sequence>MSLFRRRRREVPGLNTASLPDLIFTVLFFFMIVTHMKEVTIKVRYRVPQGSGLSRLARKSAVVYVYIGRPAGRDDGPTRIQVDDRYVTPEALTDYLVARKRSMPPEDAARLVVSIKADRHTKMGVINDVKQALRRANILKISYSATEKSENNLSK</sequence>
<keyword evidence="6 8" id="KW-0472">Membrane</keyword>
<evidence type="ECO:0000256" key="7">
    <source>
        <dbReference type="RuleBase" id="RU003879"/>
    </source>
</evidence>
<name>A0AAQ1UNW0_9BACT</name>